<evidence type="ECO:0000313" key="7">
    <source>
        <dbReference type="EMBL" id="WRT68943.1"/>
    </source>
</evidence>
<reference evidence="7 8" key="1">
    <citation type="submission" date="2024-01" db="EMBL/GenBank/DDBJ databases">
        <title>Comparative genomics of Cryptococcus and Kwoniella reveals pathogenesis evolution and contrasting modes of karyotype evolution via chromosome fusion or intercentromeric recombination.</title>
        <authorList>
            <person name="Coelho M.A."/>
            <person name="David-Palma M."/>
            <person name="Shea T."/>
            <person name="Bowers K."/>
            <person name="McGinley-Smith S."/>
            <person name="Mohammad A.W."/>
            <person name="Gnirke A."/>
            <person name="Yurkov A.M."/>
            <person name="Nowrousian M."/>
            <person name="Sun S."/>
            <person name="Cuomo C.A."/>
            <person name="Heitman J."/>
        </authorList>
    </citation>
    <scope>NUCLEOTIDE SEQUENCE [LARGE SCALE GENOMIC DNA]</scope>
    <source>
        <strain evidence="7">CBS 11374</strain>
    </source>
</reference>
<feature type="region of interest" description="Disordered" evidence="5">
    <location>
        <begin position="1"/>
        <end position="205"/>
    </location>
</feature>
<dbReference type="InterPro" id="IPR000719">
    <property type="entry name" value="Prot_kinase_dom"/>
</dbReference>
<feature type="compositionally biased region" description="Low complexity" evidence="5">
    <location>
        <begin position="287"/>
        <end position="298"/>
    </location>
</feature>
<dbReference type="Pfam" id="PF00069">
    <property type="entry name" value="Pkinase"/>
    <property type="match status" value="1"/>
</dbReference>
<feature type="domain" description="Protein kinase" evidence="6">
    <location>
        <begin position="913"/>
        <end position="1176"/>
    </location>
</feature>
<feature type="compositionally biased region" description="Acidic residues" evidence="5">
    <location>
        <begin position="77"/>
        <end position="91"/>
    </location>
</feature>
<feature type="compositionally biased region" description="Low complexity" evidence="5">
    <location>
        <begin position="427"/>
        <end position="440"/>
    </location>
</feature>
<keyword evidence="2" id="KW-0547">Nucleotide-binding</keyword>
<feature type="compositionally biased region" description="Acidic residues" evidence="5">
    <location>
        <begin position="677"/>
        <end position="687"/>
    </location>
</feature>
<organism evidence="7 8">
    <name type="scientific">Kwoniella shivajii</name>
    <dbReference type="NCBI Taxonomy" id="564305"/>
    <lineage>
        <taxon>Eukaryota</taxon>
        <taxon>Fungi</taxon>
        <taxon>Dikarya</taxon>
        <taxon>Basidiomycota</taxon>
        <taxon>Agaricomycotina</taxon>
        <taxon>Tremellomycetes</taxon>
        <taxon>Tremellales</taxon>
        <taxon>Cryptococcaceae</taxon>
        <taxon>Kwoniella</taxon>
    </lineage>
</organism>
<keyword evidence="8" id="KW-1185">Reference proteome</keyword>
<keyword evidence="4" id="KW-0067">ATP-binding</keyword>
<feature type="compositionally biased region" description="Basic and acidic residues" evidence="5">
    <location>
        <begin position="636"/>
        <end position="645"/>
    </location>
</feature>
<keyword evidence="1" id="KW-0808">Transferase</keyword>
<dbReference type="CDD" id="cd13999">
    <property type="entry name" value="STKc_MAP3K-like"/>
    <property type="match status" value="1"/>
</dbReference>
<evidence type="ECO:0000256" key="1">
    <source>
        <dbReference type="ARBA" id="ARBA00022679"/>
    </source>
</evidence>
<evidence type="ECO:0000256" key="5">
    <source>
        <dbReference type="SAM" id="MobiDB-lite"/>
    </source>
</evidence>
<feature type="compositionally biased region" description="Acidic residues" evidence="5">
    <location>
        <begin position="605"/>
        <end position="635"/>
    </location>
</feature>
<dbReference type="GeneID" id="87958055"/>
<dbReference type="PANTHER" id="PTHR44329:SF288">
    <property type="entry name" value="MITOGEN-ACTIVATED PROTEIN KINASE KINASE KINASE 20"/>
    <property type="match status" value="1"/>
</dbReference>
<feature type="compositionally biased region" description="Low complexity" evidence="5">
    <location>
        <begin position="168"/>
        <end position="181"/>
    </location>
</feature>
<feature type="compositionally biased region" description="Acidic residues" evidence="5">
    <location>
        <begin position="527"/>
        <end position="556"/>
    </location>
</feature>
<feature type="compositionally biased region" description="Low complexity" evidence="5">
    <location>
        <begin position="823"/>
        <end position="837"/>
    </location>
</feature>
<feature type="region of interest" description="Disordered" evidence="5">
    <location>
        <begin position="812"/>
        <end position="846"/>
    </location>
</feature>
<evidence type="ECO:0000256" key="4">
    <source>
        <dbReference type="ARBA" id="ARBA00022840"/>
    </source>
</evidence>
<feature type="region of interest" description="Disordered" evidence="5">
    <location>
        <begin position="287"/>
        <end position="772"/>
    </location>
</feature>
<feature type="compositionally biased region" description="Acidic residues" evidence="5">
    <location>
        <begin position="739"/>
        <end position="769"/>
    </location>
</feature>
<feature type="compositionally biased region" description="Basic and acidic residues" evidence="5">
    <location>
        <begin position="595"/>
        <end position="604"/>
    </location>
</feature>
<dbReference type="EMBL" id="CP141888">
    <property type="protein sequence ID" value="WRT68943.1"/>
    <property type="molecule type" value="Genomic_DNA"/>
</dbReference>
<dbReference type="Gene3D" id="1.10.510.10">
    <property type="entry name" value="Transferase(Phosphotransferase) domain 1"/>
    <property type="match status" value="1"/>
</dbReference>
<evidence type="ECO:0000259" key="6">
    <source>
        <dbReference type="PROSITE" id="PS50011"/>
    </source>
</evidence>
<dbReference type="PANTHER" id="PTHR44329">
    <property type="entry name" value="SERINE/THREONINE-PROTEIN KINASE TNNI3K-RELATED"/>
    <property type="match status" value="1"/>
</dbReference>
<proteinExistence type="predicted"/>
<dbReference type="InterPro" id="IPR011009">
    <property type="entry name" value="Kinase-like_dom_sf"/>
</dbReference>
<feature type="compositionally biased region" description="Basic residues" evidence="5">
    <location>
        <begin position="373"/>
        <end position="384"/>
    </location>
</feature>
<protein>
    <recommendedName>
        <fullName evidence="6">Protein kinase domain-containing protein</fullName>
    </recommendedName>
</protein>
<feature type="compositionally biased region" description="Polar residues" evidence="5">
    <location>
        <begin position="112"/>
        <end position="123"/>
    </location>
</feature>
<dbReference type="InterPro" id="IPR051681">
    <property type="entry name" value="Ser/Thr_Kinases-Pseudokinases"/>
</dbReference>
<gene>
    <name evidence="7" type="ORF">IL334_005925</name>
</gene>
<evidence type="ECO:0000256" key="3">
    <source>
        <dbReference type="ARBA" id="ARBA00022777"/>
    </source>
</evidence>
<evidence type="ECO:0000313" key="8">
    <source>
        <dbReference type="Proteomes" id="UP001329825"/>
    </source>
</evidence>
<evidence type="ECO:0000256" key="2">
    <source>
        <dbReference type="ARBA" id="ARBA00022741"/>
    </source>
</evidence>
<feature type="compositionally biased region" description="Polar residues" evidence="5">
    <location>
        <begin position="318"/>
        <end position="338"/>
    </location>
</feature>
<accession>A0ABZ1D4U0</accession>
<feature type="compositionally biased region" description="Acidic residues" evidence="5">
    <location>
        <begin position="494"/>
        <end position="505"/>
    </location>
</feature>
<sequence length="1180" mass="131327">MHRLVKARSQHFASSPRKTASPLITKHTLYNGKHPPPKRRRLGSEAFVISRPVHSSHDSDLTSSNSDSDIEASSGPDVDDDDEDEDEDEDESMLKATKRGEGSKTRNRTILPLSSETGQQMINQSSTSRTRKSTSRQSTANSFPSRTIKGKGKAKAKAEVDVFGNGNGSLNNGEEGDSSSSPRKRKRSYRDPDSSEDSGSWIEMDEDEVKPEFIAESDQHLIDSAPASALIRLRKAELVRLWKVAGMWNEEDEVGSISSIDEDGETGMGKKELIDGLIAARNSFDRLISPLPSSSPRRMSPRRKTTLESNLEMKRLRSSTSSSLQHTPISSSSSTNTGPARGRSIVDTDATPKANPRTRSRVRLAETTLIRTAPRRTKDRRKSMARNNGFRGRSKSMGEEKADKKARFGDDVKSPAKGLIDRRTRRSSTLSSAYTTTDTSQGEDSRPSRQTPHQLKGPAATRGRTPARISRKSQTRQSRSTPGKQLANGNAASEDTEEELEDDEPTPLVNRLRPRGARASFIKELSSEVDADDEENEEDGDADAMTVQEEDLEELDGSSAPSRRLRSRDKLMDTDVPSVIATKSRSLPSRGAKKKAIEALKGGESDTEMDIDEEMTIEDGEVTDETEDENMDNSDEDRPRTRAQDKGQVPTSQPSTPPRRQTRRTSRHSPDQNISDNDNDGENEAPESDIIAATNSLSSQLDEDVQVTPAPVHTTRSGKAFGVMQSRKKRLRQEARDDPDMEEDEEEDDEDEEDEETDVDESFEADVDLTDATVASLTRLLRDELVQMCESRGIEVGGTKPQLAKALLEWRDEQQGSGPKSDPSSQATARPSSSSKSSRAKKSKQKKIIHAIGSNVHVPGKTTPVLLRDHIHANDPATPPISDESRPVGSEAELNLDLQELGLEDSVIKPSQLIKNEKIGSGGFKDVFVGKLRGRKVAISEFREHLSEMDIRELKLLAEFSHPNIVRFRGICIPEDSSQVPCMLVSELCENGDLFDYIRNVPCPSLRRVLQLMLDIARGLEYLHTRKPSIIHRDCKSSNILINRSGQAKVGDFGLARVKNSTRSMIRSLVGTVNWQAPELWHPHPRYDYKVDVFSAGMVYWEMMAGWTGDKKYPWEGHNEHYIYDAVGAKHRRPSINGLRKHWGDEPVNLMERMWHQDPAERPTMTDVVADLESLIAELR</sequence>
<keyword evidence="3" id="KW-0418">Kinase</keyword>
<feature type="compositionally biased region" description="Basic and acidic residues" evidence="5">
    <location>
        <begin position="396"/>
        <end position="422"/>
    </location>
</feature>
<name>A0ABZ1D4U0_9TREE</name>
<feature type="compositionally biased region" description="Low complexity" evidence="5">
    <location>
        <begin position="61"/>
        <end position="74"/>
    </location>
</feature>
<dbReference type="PROSITE" id="PS50011">
    <property type="entry name" value="PROTEIN_KINASE_DOM"/>
    <property type="match status" value="1"/>
</dbReference>
<dbReference type="RefSeq" id="XP_062793682.1">
    <property type="nucleotide sequence ID" value="XM_062937631.1"/>
</dbReference>
<dbReference type="SUPFAM" id="SSF56112">
    <property type="entry name" value="Protein kinase-like (PK-like)"/>
    <property type="match status" value="1"/>
</dbReference>
<dbReference type="Proteomes" id="UP001329825">
    <property type="component" value="Chromosome 8"/>
</dbReference>